<dbReference type="InterPro" id="IPR050541">
    <property type="entry name" value="LRR_TM_domain-containing"/>
</dbReference>
<feature type="transmembrane region" description="Helical" evidence="11">
    <location>
        <begin position="1113"/>
        <end position="1144"/>
    </location>
</feature>
<gene>
    <name evidence="13" type="ORF">TGEB3V08_LOCUS2750</name>
</gene>
<dbReference type="EMBL" id="OE839835">
    <property type="protein sequence ID" value="CAD7588711.1"/>
    <property type="molecule type" value="Genomic_DNA"/>
</dbReference>
<keyword evidence="9" id="KW-0325">Glycoprotein</keyword>
<evidence type="ECO:0000256" key="11">
    <source>
        <dbReference type="SAM" id="Phobius"/>
    </source>
</evidence>
<dbReference type="SMART" id="SM00365">
    <property type="entry name" value="LRR_SD22"/>
    <property type="match status" value="7"/>
</dbReference>
<comment type="subcellular location">
    <subcellularLocation>
        <location evidence="1">Cell membrane</location>
    </subcellularLocation>
</comment>
<dbReference type="SMART" id="SM00369">
    <property type="entry name" value="LRR_TYP"/>
    <property type="match status" value="21"/>
</dbReference>
<dbReference type="PANTHER" id="PTHR24369:SF210">
    <property type="entry name" value="CHAOPTIN-RELATED"/>
    <property type="match status" value="1"/>
</dbReference>
<evidence type="ECO:0000313" key="13">
    <source>
        <dbReference type="EMBL" id="CAD7588711.1"/>
    </source>
</evidence>
<keyword evidence="8 11" id="KW-0472">Membrane</keyword>
<dbReference type="SUPFAM" id="SSF52058">
    <property type="entry name" value="L domain-like"/>
    <property type="match status" value="3"/>
</dbReference>
<proteinExistence type="predicted"/>
<keyword evidence="6" id="KW-0677">Repeat</keyword>
<evidence type="ECO:0000256" key="8">
    <source>
        <dbReference type="ARBA" id="ARBA00023136"/>
    </source>
</evidence>
<organism evidence="13">
    <name type="scientific">Timema genevievae</name>
    <name type="common">Walking stick</name>
    <dbReference type="NCBI Taxonomy" id="629358"/>
    <lineage>
        <taxon>Eukaryota</taxon>
        <taxon>Metazoa</taxon>
        <taxon>Ecdysozoa</taxon>
        <taxon>Arthropoda</taxon>
        <taxon>Hexapoda</taxon>
        <taxon>Insecta</taxon>
        <taxon>Pterygota</taxon>
        <taxon>Neoptera</taxon>
        <taxon>Polyneoptera</taxon>
        <taxon>Phasmatodea</taxon>
        <taxon>Timematodea</taxon>
        <taxon>Timematoidea</taxon>
        <taxon>Timematidae</taxon>
        <taxon>Timema</taxon>
    </lineage>
</organism>
<keyword evidence="5" id="KW-0732">Signal</keyword>
<protein>
    <recommendedName>
        <fullName evidence="12">LRRNT domain-containing protein</fullName>
    </recommendedName>
</protein>
<evidence type="ECO:0000256" key="1">
    <source>
        <dbReference type="ARBA" id="ARBA00004236"/>
    </source>
</evidence>
<evidence type="ECO:0000256" key="10">
    <source>
        <dbReference type="SAM" id="MobiDB-lite"/>
    </source>
</evidence>
<feature type="compositionally biased region" description="Polar residues" evidence="10">
    <location>
        <begin position="1217"/>
        <end position="1233"/>
    </location>
</feature>
<dbReference type="PANTHER" id="PTHR24369">
    <property type="entry name" value="ANTIGEN BSP, PUTATIVE-RELATED"/>
    <property type="match status" value="1"/>
</dbReference>
<feature type="region of interest" description="Disordered" evidence="10">
    <location>
        <begin position="119"/>
        <end position="141"/>
    </location>
</feature>
<dbReference type="SMART" id="SM00013">
    <property type="entry name" value="LRRNT"/>
    <property type="match status" value="2"/>
</dbReference>
<keyword evidence="3" id="KW-0433">Leucine-rich repeat</keyword>
<evidence type="ECO:0000259" key="12">
    <source>
        <dbReference type="SMART" id="SM00013"/>
    </source>
</evidence>
<evidence type="ECO:0000256" key="2">
    <source>
        <dbReference type="ARBA" id="ARBA00022475"/>
    </source>
</evidence>
<feature type="region of interest" description="Disordered" evidence="10">
    <location>
        <begin position="1153"/>
        <end position="1238"/>
    </location>
</feature>
<dbReference type="Gene3D" id="3.80.10.10">
    <property type="entry name" value="Ribonuclease Inhibitor"/>
    <property type="match status" value="5"/>
</dbReference>
<evidence type="ECO:0000256" key="9">
    <source>
        <dbReference type="ARBA" id="ARBA00023180"/>
    </source>
</evidence>
<dbReference type="Pfam" id="PF13855">
    <property type="entry name" value="LRR_8"/>
    <property type="match status" value="8"/>
</dbReference>
<accession>A0A7R9JSM5</accession>
<reference evidence="13" key="1">
    <citation type="submission" date="2020-11" db="EMBL/GenBank/DDBJ databases">
        <authorList>
            <person name="Tran Van P."/>
        </authorList>
    </citation>
    <scope>NUCLEOTIDE SEQUENCE</scope>
</reference>
<evidence type="ECO:0000256" key="5">
    <source>
        <dbReference type="ARBA" id="ARBA00022729"/>
    </source>
</evidence>
<dbReference type="PROSITE" id="PS51450">
    <property type="entry name" value="LRR"/>
    <property type="match status" value="3"/>
</dbReference>
<dbReference type="FunFam" id="3.80.10.10:FF:001438">
    <property type="entry name" value="Uncharacterized protein"/>
    <property type="match status" value="1"/>
</dbReference>
<dbReference type="FunFam" id="3.80.10.10:FF:000770">
    <property type="entry name" value="Uncharacterized protein"/>
    <property type="match status" value="1"/>
</dbReference>
<dbReference type="InterPro" id="IPR000372">
    <property type="entry name" value="LRRNT"/>
</dbReference>
<evidence type="ECO:0000256" key="7">
    <source>
        <dbReference type="ARBA" id="ARBA00022989"/>
    </source>
</evidence>
<dbReference type="InterPro" id="IPR001611">
    <property type="entry name" value="Leu-rich_rpt"/>
</dbReference>
<evidence type="ECO:0000256" key="4">
    <source>
        <dbReference type="ARBA" id="ARBA00022692"/>
    </source>
</evidence>
<feature type="compositionally biased region" description="Polar residues" evidence="10">
    <location>
        <begin position="1271"/>
        <end position="1280"/>
    </location>
</feature>
<feature type="domain" description="LRRNT" evidence="12">
    <location>
        <begin position="192"/>
        <end position="225"/>
    </location>
</feature>
<keyword evidence="4 11" id="KW-0812">Transmembrane</keyword>
<sequence length="1337" mass="150535">MIMFSSLEGTHVWTGKREGEGAFIHSSSDQDSNLHLPDLGGLDLHETSALANYATEAEEWKPMLENHPQYTRLRFELDLPIIGSIFYSENDTLDHTATEAGSSQNHFRPPGPGTMYPLHRSLVGPGGQGGDEGGSKQTKGEASKLEGARLIRCLQTVITQPEAQVGNKLVTTVMAALILFLASLVVATQAFQCPMSCRCLTYNQAACNNTTLSELPQEFDANLTHLIFNYNNLTLLRNSTFEKTPWISVLYLEGNGIRHIEPDTFRHLQNLSTVSLLDNNISNIHPDTFTYNSRLKVLILKGNYLHLTDRTAFLNSNSLLELVLSSCYIDYLPNEAFRGLPNLLSLKLDFNKLHWLNFHSFSPLTRLTELHLNDNKLESLRNYPKTPALMSLRNVDLSNNYLNTLEVDILEQMVNVVKLDLTNNHLVCVCNLTATYDWLTSRRVVTQATCFAPSVGPGWEAATEPLSGATPRLLIQTSRVRTGDRMSQRRVEMRKRVSVDGLLLVLVVLLSLTSSQELRTPCPSPCECSEHLVDCSLRSLAEIPRDLPDTTIALTAAHNNLTTITTKDFPRTRPKLQSLYLNNNTIKYLEINAFGKLDNLKVLDLQGNLIRAIEPKTFINNKNIMKLVLSSNKIYKLDLGTFEGLNGLEDLRLDKNTIKNIDSNAFRHSPRLKKLVVSWNTDLNLPVEGLYFSTPSLTWLEMDHCNLSSLSPHAFDNMTNLSYLRLKGNRLQREDLRAIRRLRSLKFLHLENNAVGYVHPNTFDDISLEWLYLRGNSLYLVRNQPFLMTPSLVMLDLSMCGIVNFPPGALQHLKILQGLVLSQNRLKTFSINSELDHLESLDLSQNTIEAINSMQGLKYLDVSFNDIDTVESDAFIYNTLLSTLDLRENRLLSTYGLLFNVPSLVSLDISGCGITHLSADTFQNMDNLRVLKMSNNAIESLNFTASMRNLTALDLSRNSFVELYGHFFYGLPNLAYLNMSGNPLLCDNLSQTWFWCSDIDIRVHANCPFFNYFRGNSNSTACEALRIEEMNNANKKLQPANRMLPSVKRGDKLTTKVDNQSETNHETDVEIFSGMSKNISKGDLKFFGDFDVFNESLEFNQSSRSLQTTIEKYTFLTIIYVAAGAASIIIFIFLITLSLDCFIAKRRSKVLKRKASKKTAEGKSTLESQKNKRKSNTSQSDASRTKAPELKPLQGNFRRQNPQGRKSQRPRQRDSISSRSGGDNPRYITSSVNVDDVEPTTYRPHELWSRQFREHAESSVNGTPPPYVESLTPTDMTDSPSRPPQPWGRQFSGETVGESVRAGSESPRFFTSVSGSTISSPASPKYPAHNLWSRQFK</sequence>
<keyword evidence="2" id="KW-1003">Cell membrane</keyword>
<dbReference type="InterPro" id="IPR003591">
    <property type="entry name" value="Leu-rich_rpt_typical-subtyp"/>
</dbReference>
<keyword evidence="7 11" id="KW-1133">Transmembrane helix</keyword>
<feature type="region of interest" description="Disordered" evidence="10">
    <location>
        <begin position="1255"/>
        <end position="1337"/>
    </location>
</feature>
<name>A0A7R9JSM5_TIMGE</name>
<feature type="compositionally biased region" description="Polar residues" evidence="10">
    <location>
        <begin position="1309"/>
        <end position="1322"/>
    </location>
</feature>
<dbReference type="GO" id="GO:0005886">
    <property type="term" value="C:plasma membrane"/>
    <property type="evidence" value="ECO:0007669"/>
    <property type="project" value="UniProtKB-SubCell"/>
</dbReference>
<feature type="domain" description="LRRNT" evidence="12">
    <location>
        <begin position="521"/>
        <end position="553"/>
    </location>
</feature>
<evidence type="ECO:0000256" key="6">
    <source>
        <dbReference type="ARBA" id="ARBA00022737"/>
    </source>
</evidence>
<dbReference type="InterPro" id="IPR032675">
    <property type="entry name" value="LRR_dom_sf"/>
</dbReference>
<evidence type="ECO:0000256" key="3">
    <source>
        <dbReference type="ARBA" id="ARBA00022614"/>
    </source>
</evidence>